<accession>C1FH91</accession>
<dbReference type="InterPro" id="IPR007019">
    <property type="entry name" value="SURF6"/>
</dbReference>
<evidence type="ECO:0000256" key="2">
    <source>
        <dbReference type="ARBA" id="ARBA00005904"/>
    </source>
</evidence>
<proteinExistence type="inferred from homology"/>
<dbReference type="PANTHER" id="PTHR14369">
    <property type="entry name" value="SURFEIT LOCUS PROTEIN 6"/>
    <property type="match status" value="1"/>
</dbReference>
<dbReference type="Pfam" id="PF04935">
    <property type="entry name" value="SURF6"/>
    <property type="match status" value="1"/>
</dbReference>
<dbReference type="InParanoid" id="C1FH91"/>
<evidence type="ECO:0000256" key="4">
    <source>
        <dbReference type="SAM" id="MobiDB-lite"/>
    </source>
</evidence>
<dbReference type="Proteomes" id="UP000002009">
    <property type="component" value="Chromosome 10"/>
</dbReference>
<feature type="region of interest" description="Disordered" evidence="4">
    <location>
        <begin position="39"/>
        <end position="207"/>
    </location>
</feature>
<dbReference type="EMBL" id="CP001576">
    <property type="protein sequence ID" value="ACO70057.1"/>
    <property type="molecule type" value="Genomic_DNA"/>
</dbReference>
<dbReference type="FunCoup" id="C1FH91">
    <property type="interactions" value="547"/>
</dbReference>
<evidence type="ECO:0000259" key="6">
    <source>
        <dbReference type="Pfam" id="PF15459"/>
    </source>
</evidence>
<dbReference type="GO" id="GO:0042274">
    <property type="term" value="P:ribosomal small subunit biogenesis"/>
    <property type="evidence" value="ECO:0007669"/>
    <property type="project" value="TreeGrafter"/>
</dbReference>
<feature type="compositionally biased region" description="Basic and acidic residues" evidence="4">
    <location>
        <begin position="275"/>
        <end position="292"/>
    </location>
</feature>
<sequence length="334" mass="37577">MAVSLEERVAGHSDFFDRLVELIPARYYVPDEANPEWSKFQKTKSAKAAAKQAAKENSKKALRAKLQPGNAMTSLEKMRLKEGAEGGPGAEGEEDSDEPESENESDFEDDAKIEASRVARKAEETAEKAAKAREWREKKKKTKAEKNAEKRKRKAEAAHGSDARTADSDSESDEPIRDKGANDNFDFGRVDMGELAIGAPKRKRAKKETLLARALDQRREIANAGGEETVAGQRVAEKFSWSAALARAGGEKVLDDPKLLSKSVRNEQKRKKKSAEKWEKREAFQKEQMADRQKKRKDNLKSRVKAKIERKIDKREKKRNRPGFEGRSQGPINK</sequence>
<feature type="region of interest" description="Disordered" evidence="4">
    <location>
        <begin position="256"/>
        <end position="334"/>
    </location>
</feature>
<dbReference type="GO" id="GO:0003723">
    <property type="term" value="F:RNA binding"/>
    <property type="evidence" value="ECO:0007669"/>
    <property type="project" value="TreeGrafter"/>
</dbReference>
<keyword evidence="8" id="KW-1185">Reference proteome</keyword>
<dbReference type="GO" id="GO:0003677">
    <property type="term" value="F:DNA binding"/>
    <property type="evidence" value="ECO:0007669"/>
    <property type="project" value="TreeGrafter"/>
</dbReference>
<evidence type="ECO:0000313" key="8">
    <source>
        <dbReference type="Proteomes" id="UP000002009"/>
    </source>
</evidence>
<feature type="compositionally biased region" description="Basic and acidic residues" evidence="4">
    <location>
        <begin position="256"/>
        <end position="267"/>
    </location>
</feature>
<dbReference type="OrthoDB" id="444809at2759"/>
<feature type="compositionally biased region" description="Acidic residues" evidence="4">
    <location>
        <begin position="91"/>
        <end position="109"/>
    </location>
</feature>
<name>C1FH91_MICCC</name>
<comment type="subcellular location">
    <subcellularLocation>
        <location evidence="1">Nucleus</location>
    </subcellularLocation>
</comment>
<dbReference type="STRING" id="296587.C1FH91"/>
<dbReference type="KEGG" id="mis:MICPUN_97984"/>
<feature type="compositionally biased region" description="Basic residues" evidence="4">
    <location>
        <begin position="293"/>
        <end position="305"/>
    </location>
</feature>
<dbReference type="PANTHER" id="PTHR14369:SF0">
    <property type="entry name" value="SURFEIT LOCUS PROTEIN 6"/>
    <property type="match status" value="1"/>
</dbReference>
<dbReference type="RefSeq" id="XP_002508799.1">
    <property type="nucleotide sequence ID" value="XM_002508753.1"/>
</dbReference>
<feature type="compositionally biased region" description="Basic and acidic residues" evidence="4">
    <location>
        <begin position="306"/>
        <end position="315"/>
    </location>
</feature>
<comment type="similarity">
    <text evidence="2">Belongs to the SURF6 family.</text>
</comment>
<reference evidence="7 8" key="1">
    <citation type="journal article" date="2009" name="Science">
        <title>Green evolution and dynamic adaptations revealed by genomes of the marine picoeukaryotes Micromonas.</title>
        <authorList>
            <person name="Worden A.Z."/>
            <person name="Lee J.H."/>
            <person name="Mock T."/>
            <person name="Rouze P."/>
            <person name="Simmons M.P."/>
            <person name="Aerts A.L."/>
            <person name="Allen A.E."/>
            <person name="Cuvelier M.L."/>
            <person name="Derelle E."/>
            <person name="Everett M.V."/>
            <person name="Foulon E."/>
            <person name="Grimwood J."/>
            <person name="Gundlach H."/>
            <person name="Henrissat B."/>
            <person name="Napoli C."/>
            <person name="McDonald S.M."/>
            <person name="Parker M.S."/>
            <person name="Rombauts S."/>
            <person name="Salamov A."/>
            <person name="Von Dassow P."/>
            <person name="Badger J.H."/>
            <person name="Coutinho P.M."/>
            <person name="Demir E."/>
            <person name="Dubchak I."/>
            <person name="Gentemann C."/>
            <person name="Eikrem W."/>
            <person name="Gready J.E."/>
            <person name="John U."/>
            <person name="Lanier W."/>
            <person name="Lindquist E.A."/>
            <person name="Lucas S."/>
            <person name="Mayer K.F."/>
            <person name="Moreau H."/>
            <person name="Not F."/>
            <person name="Otillar R."/>
            <person name="Panaud O."/>
            <person name="Pangilinan J."/>
            <person name="Paulsen I."/>
            <person name="Piegu B."/>
            <person name="Poliakov A."/>
            <person name="Robbens S."/>
            <person name="Schmutz J."/>
            <person name="Toulza E."/>
            <person name="Wyss T."/>
            <person name="Zelensky A."/>
            <person name="Zhou K."/>
            <person name="Armbrust E.V."/>
            <person name="Bhattacharya D."/>
            <person name="Goodenough U.W."/>
            <person name="Van de Peer Y."/>
            <person name="Grigoriev I.V."/>
        </authorList>
    </citation>
    <scope>NUCLEOTIDE SEQUENCE [LARGE SCALE GENOMIC DNA]</scope>
    <source>
        <strain evidence="8">RCC299 / NOUM17</strain>
    </source>
</reference>
<dbReference type="GeneID" id="8246802"/>
<evidence type="ECO:0000259" key="5">
    <source>
        <dbReference type="Pfam" id="PF04935"/>
    </source>
</evidence>
<dbReference type="InterPro" id="IPR029188">
    <property type="entry name" value="Rrp14_N"/>
</dbReference>
<protein>
    <recommendedName>
        <fullName evidence="9">Ribosomal RNA-processing protein 14/surfeit locus protein 6 C-terminal domain-containing protein</fullName>
    </recommendedName>
</protein>
<feature type="domain" description="Ribosomal RNA-processing protein 14 N-terminal" evidence="6">
    <location>
        <begin position="8"/>
        <end position="68"/>
    </location>
</feature>
<evidence type="ECO:0000313" key="7">
    <source>
        <dbReference type="EMBL" id="ACO70057.1"/>
    </source>
</evidence>
<feature type="compositionally biased region" description="Basic and acidic residues" evidence="4">
    <location>
        <begin position="174"/>
        <end position="192"/>
    </location>
</feature>
<feature type="compositionally biased region" description="Basic residues" evidence="4">
    <location>
        <begin position="138"/>
        <end position="154"/>
    </location>
</feature>
<organism evidence="7 8">
    <name type="scientific">Micromonas commoda (strain RCC299 / NOUM17 / CCMP2709)</name>
    <name type="common">Picoplanktonic green alga</name>
    <dbReference type="NCBI Taxonomy" id="296587"/>
    <lineage>
        <taxon>Eukaryota</taxon>
        <taxon>Viridiplantae</taxon>
        <taxon>Chlorophyta</taxon>
        <taxon>Mamiellophyceae</taxon>
        <taxon>Mamiellales</taxon>
        <taxon>Mamiellaceae</taxon>
        <taxon>Micromonas</taxon>
    </lineage>
</organism>
<feature type="domain" description="Ribosomal RNA-processing protein 14/surfeit locus protein 6 C-terminal" evidence="5">
    <location>
        <begin position="119"/>
        <end position="311"/>
    </location>
</feature>
<evidence type="ECO:0000256" key="1">
    <source>
        <dbReference type="ARBA" id="ARBA00004123"/>
    </source>
</evidence>
<evidence type="ECO:0008006" key="9">
    <source>
        <dbReference type="Google" id="ProtNLM"/>
    </source>
</evidence>
<dbReference type="GO" id="GO:0042273">
    <property type="term" value="P:ribosomal large subunit biogenesis"/>
    <property type="evidence" value="ECO:0007669"/>
    <property type="project" value="TreeGrafter"/>
</dbReference>
<dbReference type="GO" id="GO:0005730">
    <property type="term" value="C:nucleolus"/>
    <property type="evidence" value="ECO:0007669"/>
    <property type="project" value="TreeGrafter"/>
</dbReference>
<dbReference type="Pfam" id="PF15459">
    <property type="entry name" value="RRP14"/>
    <property type="match status" value="1"/>
</dbReference>
<dbReference type="AlphaFoldDB" id="C1FH91"/>
<feature type="compositionally biased region" description="Basic and acidic residues" evidence="4">
    <location>
        <begin position="110"/>
        <end position="137"/>
    </location>
</feature>
<evidence type="ECO:0000256" key="3">
    <source>
        <dbReference type="ARBA" id="ARBA00023242"/>
    </source>
</evidence>
<dbReference type="eggNOG" id="KOG2885">
    <property type="taxonomic scope" value="Eukaryota"/>
</dbReference>
<dbReference type="InterPro" id="IPR029190">
    <property type="entry name" value="Rrp14/SURF6_C"/>
</dbReference>
<keyword evidence="3" id="KW-0539">Nucleus</keyword>
<gene>
    <name evidence="7" type="ORF">MICPUN_97984</name>
</gene>
<dbReference type="OMA" id="QKKRTDN"/>
<feature type="compositionally biased region" description="Basic and acidic residues" evidence="4">
    <location>
        <begin position="155"/>
        <end position="167"/>
    </location>
</feature>